<dbReference type="PROSITE" id="PS00107">
    <property type="entry name" value="PROTEIN_KINASE_ATP"/>
    <property type="match status" value="1"/>
</dbReference>
<dbReference type="GO" id="GO:0005524">
    <property type="term" value="F:ATP binding"/>
    <property type="evidence" value="ECO:0007669"/>
    <property type="project" value="UniProtKB-UniRule"/>
</dbReference>
<dbReference type="Gene3D" id="1.10.510.10">
    <property type="entry name" value="Transferase(Phosphotransferase) domain 1"/>
    <property type="match status" value="1"/>
</dbReference>
<dbReference type="SMART" id="SM00220">
    <property type="entry name" value="S_TKc"/>
    <property type="match status" value="1"/>
</dbReference>
<proteinExistence type="inferred from homology"/>
<dbReference type="InterPro" id="IPR008271">
    <property type="entry name" value="Ser/Thr_kinase_AS"/>
</dbReference>
<dbReference type="AlphaFoldDB" id="A0A4P6K0Z7"/>
<dbReference type="EC" id="2.7.11.1" evidence="2"/>
<feature type="binding site" evidence="7">
    <location>
        <position position="73"/>
    </location>
    <ligand>
        <name>ATP</name>
        <dbReference type="ChEBI" id="CHEBI:30616"/>
    </ligand>
</feature>
<sequence length="331" mass="37186">MGSHFSQRVTCRRPEYMPEYIASRADVDMRSFEGQTIRDSYQLQSYIGEGNFGAVFKGTQLFLDLPIRTVAIKFSRYTNLDAETARQIFADAFVLARLMEELNDPEVCQHLVHVYDMGIDPQREKRGFIVMEYVEGTTLAAHMATLGHVPALLLLNWIRQICTTLQGLHALEPPLIHRDLKPDNIILGHDGIIRVVDFGLAARLMSQGHVRGIVGALGYMAPETMLGESIPASDIYSIGLMLYEGLTGKHPFLTRASLASQSFMQRDRWYKQLRMARLIPPSHLNNTASATLDTIVARCLHFYPNKRYADIGELLADLNGVYAKIKATGNN</sequence>
<dbReference type="Gene3D" id="3.30.200.20">
    <property type="entry name" value="Phosphorylase Kinase, domain 1"/>
    <property type="match status" value="1"/>
</dbReference>
<dbReference type="SUPFAM" id="SSF56112">
    <property type="entry name" value="Protein kinase-like (PK-like)"/>
    <property type="match status" value="1"/>
</dbReference>
<keyword evidence="6 7" id="KW-0067">ATP-binding</keyword>
<dbReference type="CDD" id="cd14014">
    <property type="entry name" value="STKc_PknB_like"/>
    <property type="match status" value="1"/>
</dbReference>
<dbReference type="InterPro" id="IPR011009">
    <property type="entry name" value="Kinase-like_dom_sf"/>
</dbReference>
<evidence type="ECO:0000256" key="1">
    <source>
        <dbReference type="ARBA" id="ARBA00010886"/>
    </source>
</evidence>
<dbReference type="EMBL" id="CP035758">
    <property type="protein sequence ID" value="QBD81482.1"/>
    <property type="molecule type" value="Genomic_DNA"/>
</dbReference>
<evidence type="ECO:0000313" key="9">
    <source>
        <dbReference type="EMBL" id="QBD81482.1"/>
    </source>
</evidence>
<dbReference type="OrthoDB" id="9814968at2"/>
<dbReference type="Proteomes" id="UP000290365">
    <property type="component" value="Chromosome"/>
</dbReference>
<dbReference type="InterPro" id="IPR000719">
    <property type="entry name" value="Prot_kinase_dom"/>
</dbReference>
<keyword evidence="10" id="KW-1185">Reference proteome</keyword>
<protein>
    <recommendedName>
        <fullName evidence="2">non-specific serine/threonine protein kinase</fullName>
        <ecNumber evidence="2">2.7.11.1</ecNumber>
    </recommendedName>
</protein>
<comment type="similarity">
    <text evidence="1">Belongs to the protein kinase superfamily. NEK Ser/Thr protein kinase family. NIMA subfamily.</text>
</comment>
<evidence type="ECO:0000256" key="5">
    <source>
        <dbReference type="ARBA" id="ARBA00022777"/>
    </source>
</evidence>
<keyword evidence="5 9" id="KW-0418">Kinase</keyword>
<evidence type="ECO:0000313" key="10">
    <source>
        <dbReference type="Proteomes" id="UP000290365"/>
    </source>
</evidence>
<reference evidence="9 10" key="1">
    <citation type="submission" date="2019-01" db="EMBL/GenBank/DDBJ databases">
        <title>Ktedonosporobacter rubrisoli SCAWS-G2.</title>
        <authorList>
            <person name="Huang Y."/>
            <person name="Yan B."/>
        </authorList>
    </citation>
    <scope>NUCLEOTIDE SEQUENCE [LARGE SCALE GENOMIC DNA]</scope>
    <source>
        <strain evidence="9 10">SCAWS-G2</strain>
    </source>
</reference>
<dbReference type="GO" id="GO:0004674">
    <property type="term" value="F:protein serine/threonine kinase activity"/>
    <property type="evidence" value="ECO:0007669"/>
    <property type="project" value="UniProtKB-KW"/>
</dbReference>
<dbReference type="InterPro" id="IPR017441">
    <property type="entry name" value="Protein_kinase_ATP_BS"/>
</dbReference>
<dbReference type="PANTHER" id="PTHR43671:SF13">
    <property type="entry name" value="SERINE_THREONINE-PROTEIN KINASE NEK2"/>
    <property type="match status" value="1"/>
</dbReference>
<evidence type="ECO:0000256" key="7">
    <source>
        <dbReference type="PROSITE-ProRule" id="PRU10141"/>
    </source>
</evidence>
<dbReference type="Pfam" id="PF00069">
    <property type="entry name" value="Pkinase"/>
    <property type="match status" value="1"/>
</dbReference>
<dbReference type="PANTHER" id="PTHR43671">
    <property type="entry name" value="SERINE/THREONINE-PROTEIN KINASE NEK"/>
    <property type="match status" value="1"/>
</dbReference>
<evidence type="ECO:0000256" key="3">
    <source>
        <dbReference type="ARBA" id="ARBA00022679"/>
    </source>
</evidence>
<keyword evidence="4 7" id="KW-0547">Nucleotide-binding</keyword>
<gene>
    <name evidence="9" type="ORF">EPA93_38145</name>
</gene>
<accession>A0A4P6K0Z7</accession>
<evidence type="ECO:0000256" key="2">
    <source>
        <dbReference type="ARBA" id="ARBA00012513"/>
    </source>
</evidence>
<evidence type="ECO:0000256" key="4">
    <source>
        <dbReference type="ARBA" id="ARBA00022741"/>
    </source>
</evidence>
<dbReference type="InterPro" id="IPR050660">
    <property type="entry name" value="NEK_Ser/Thr_kinase"/>
</dbReference>
<dbReference type="KEGG" id="kbs:EPA93_38145"/>
<dbReference type="PROSITE" id="PS50011">
    <property type="entry name" value="PROTEIN_KINASE_DOM"/>
    <property type="match status" value="1"/>
</dbReference>
<evidence type="ECO:0000256" key="6">
    <source>
        <dbReference type="ARBA" id="ARBA00022840"/>
    </source>
</evidence>
<dbReference type="PROSITE" id="PS00108">
    <property type="entry name" value="PROTEIN_KINASE_ST"/>
    <property type="match status" value="1"/>
</dbReference>
<feature type="domain" description="Protein kinase" evidence="8">
    <location>
        <begin position="41"/>
        <end position="322"/>
    </location>
</feature>
<name>A0A4P6K0Z7_KTERU</name>
<organism evidence="9 10">
    <name type="scientific">Ktedonosporobacter rubrisoli</name>
    <dbReference type="NCBI Taxonomy" id="2509675"/>
    <lineage>
        <taxon>Bacteria</taxon>
        <taxon>Bacillati</taxon>
        <taxon>Chloroflexota</taxon>
        <taxon>Ktedonobacteria</taxon>
        <taxon>Ktedonobacterales</taxon>
        <taxon>Ktedonosporobacteraceae</taxon>
        <taxon>Ktedonosporobacter</taxon>
    </lineage>
</organism>
<keyword evidence="3" id="KW-0808">Transferase</keyword>
<evidence type="ECO:0000259" key="8">
    <source>
        <dbReference type="PROSITE" id="PS50011"/>
    </source>
</evidence>
<keyword evidence="9" id="KW-0723">Serine/threonine-protein kinase</keyword>